<comment type="caution">
    <text evidence="1">The sequence shown here is derived from an EMBL/GenBank/DDBJ whole genome shotgun (WGS) entry which is preliminary data.</text>
</comment>
<evidence type="ECO:0000313" key="2">
    <source>
        <dbReference type="Proteomes" id="UP000811619"/>
    </source>
</evidence>
<dbReference type="CDD" id="cd09917">
    <property type="entry name" value="F-box_SF"/>
    <property type="match status" value="1"/>
</dbReference>
<name>A0A8K0J7N2_9HYPO</name>
<reference evidence="1" key="1">
    <citation type="journal article" date="2020" name="bioRxiv">
        <title>Whole genome comparisons of ergot fungi reveals the divergence and evolution of species within the genus Claviceps are the result of varying mechanisms driving genome evolution and host range expansion.</title>
        <authorList>
            <person name="Wyka S.A."/>
            <person name="Mondo S.J."/>
            <person name="Liu M."/>
            <person name="Dettman J."/>
            <person name="Nalam V."/>
            <person name="Broders K.D."/>
        </authorList>
    </citation>
    <scope>NUCLEOTIDE SEQUENCE</scope>
    <source>
        <strain evidence="1">CCC 489</strain>
    </source>
</reference>
<dbReference type="EMBL" id="SRPY01000745">
    <property type="protein sequence ID" value="KAG5918363.1"/>
    <property type="molecule type" value="Genomic_DNA"/>
</dbReference>
<dbReference type="AlphaFoldDB" id="A0A8K0J7N2"/>
<proteinExistence type="predicted"/>
<protein>
    <recommendedName>
        <fullName evidence="3">F-box domain-containing protein</fullName>
    </recommendedName>
</protein>
<keyword evidence="2" id="KW-1185">Reference proteome</keyword>
<organism evidence="1 2">
    <name type="scientific">Claviceps africana</name>
    <dbReference type="NCBI Taxonomy" id="83212"/>
    <lineage>
        <taxon>Eukaryota</taxon>
        <taxon>Fungi</taxon>
        <taxon>Dikarya</taxon>
        <taxon>Ascomycota</taxon>
        <taxon>Pezizomycotina</taxon>
        <taxon>Sordariomycetes</taxon>
        <taxon>Hypocreomycetidae</taxon>
        <taxon>Hypocreales</taxon>
        <taxon>Clavicipitaceae</taxon>
        <taxon>Claviceps</taxon>
    </lineage>
</organism>
<dbReference type="SUPFAM" id="SSF81383">
    <property type="entry name" value="F-box domain"/>
    <property type="match status" value="1"/>
</dbReference>
<dbReference type="InterPro" id="IPR036047">
    <property type="entry name" value="F-box-like_dom_sf"/>
</dbReference>
<gene>
    <name evidence="1" type="ORF">E4U42_006880</name>
</gene>
<accession>A0A8K0J7N2</accession>
<evidence type="ECO:0008006" key="3">
    <source>
        <dbReference type="Google" id="ProtNLM"/>
    </source>
</evidence>
<dbReference type="OrthoDB" id="5345494at2759"/>
<dbReference type="Proteomes" id="UP000811619">
    <property type="component" value="Unassembled WGS sequence"/>
</dbReference>
<sequence>MSQTTAKDYTHVPLEITTSLFDVLHNSLILRHIAPYLPIYSLLQLSATSKDFQSLVRTTPGVFRHLDLTRVKKAKLKTHLVDNGIAWRNGQIEEGISDDDAVESKPLTGILSAIRQQNILRDVQTLILDGLAVSAALCYDIINDPSYSVRILSIREVKNLNHAKVREALQYACRPSRHHSSPRLKALYVFGTKEVASVKTSSSTTTGWDHQRQQVLPASLMEIAVDDWWCRRGPLVTHSISMDWIKCMVACRGLVAFDAVLCQGPRHGNSPVFGQSHMMADDAPAAATHAIGGCDSCGKAPEGLVMQESSSPFNLPLLSPVPIMASSVRAATYPTQAGQPFAARCGDCLRDRYCACCHKWWCETCYQLPIQGQATAMNNFIVVDEEDSVASFAQMLDLQDSVPKIKKRVSKSCWECGSNCDACISKTQLVCKKCCAGYCIIHNEGSSSQFCDWCVSRGRGLGRQDSKSARLKLTRSSIPADLIRRRMRDAVTRPLI</sequence>
<evidence type="ECO:0000313" key="1">
    <source>
        <dbReference type="EMBL" id="KAG5918363.1"/>
    </source>
</evidence>